<dbReference type="GO" id="GO:0004514">
    <property type="term" value="F:nicotinate-nucleotide diphosphorylase (carboxylating) activity"/>
    <property type="evidence" value="ECO:0007669"/>
    <property type="project" value="UniProtKB-EC"/>
</dbReference>
<dbReference type="InterPro" id="IPR004393">
    <property type="entry name" value="NadC"/>
</dbReference>
<dbReference type="SUPFAM" id="SSF51690">
    <property type="entry name" value="Nicotinate/Quinolinate PRTase C-terminal domain-like"/>
    <property type="match status" value="1"/>
</dbReference>
<dbReference type="Pfam" id="PF01729">
    <property type="entry name" value="QRPTase_C"/>
    <property type="match status" value="1"/>
</dbReference>
<dbReference type="CDD" id="cd01572">
    <property type="entry name" value="QPRTase"/>
    <property type="match status" value="1"/>
</dbReference>
<evidence type="ECO:0000313" key="15">
    <source>
        <dbReference type="EMBL" id="SFO06924.1"/>
    </source>
</evidence>
<evidence type="ECO:0000256" key="9">
    <source>
        <dbReference type="ARBA" id="ARBA00033102"/>
    </source>
</evidence>
<gene>
    <name evidence="15" type="ORF">SAMN04488056_10349</name>
</gene>
<comment type="catalytic activity">
    <reaction evidence="10">
        <text>nicotinate beta-D-ribonucleotide + CO2 + diphosphate = quinolinate + 5-phospho-alpha-D-ribose 1-diphosphate + 2 H(+)</text>
        <dbReference type="Rhea" id="RHEA:12733"/>
        <dbReference type="ChEBI" id="CHEBI:15378"/>
        <dbReference type="ChEBI" id="CHEBI:16526"/>
        <dbReference type="ChEBI" id="CHEBI:29959"/>
        <dbReference type="ChEBI" id="CHEBI:33019"/>
        <dbReference type="ChEBI" id="CHEBI:57502"/>
        <dbReference type="ChEBI" id="CHEBI:58017"/>
        <dbReference type="EC" id="2.4.2.19"/>
    </reaction>
</comment>
<comment type="pathway">
    <text evidence="2">Cofactor biosynthesis; NAD(+) biosynthesis; nicotinate D-ribonucleotide from quinolinate: step 1/1.</text>
</comment>
<dbReference type="AlphaFoldDB" id="A0A1I5E5Z8"/>
<evidence type="ECO:0000256" key="3">
    <source>
        <dbReference type="ARBA" id="ARBA00009400"/>
    </source>
</evidence>
<dbReference type="InterPro" id="IPR013785">
    <property type="entry name" value="Aldolase_TIM"/>
</dbReference>
<dbReference type="FunFam" id="3.90.1170.20:FF:000001">
    <property type="entry name" value="Nicotinate-nucleotide diphosphorylase (Carboxylating)"/>
    <property type="match status" value="1"/>
</dbReference>
<dbReference type="SUPFAM" id="SSF54675">
    <property type="entry name" value="Nicotinate/Quinolinate PRTase N-terminal domain-like"/>
    <property type="match status" value="1"/>
</dbReference>
<dbReference type="Gene3D" id="3.20.20.70">
    <property type="entry name" value="Aldolase class I"/>
    <property type="match status" value="1"/>
</dbReference>
<name>A0A1I5E5Z8_9HYPH</name>
<evidence type="ECO:0000313" key="16">
    <source>
        <dbReference type="Proteomes" id="UP000199236"/>
    </source>
</evidence>
<dbReference type="InterPro" id="IPR002638">
    <property type="entry name" value="Quinolinate_PRibosylTrfase_C"/>
</dbReference>
<dbReference type="InterPro" id="IPR022412">
    <property type="entry name" value="Quinolinate_PRibosylTrfase_N"/>
</dbReference>
<evidence type="ECO:0000256" key="11">
    <source>
        <dbReference type="ARBA" id="ARBA00069173"/>
    </source>
</evidence>
<dbReference type="RefSeq" id="WP_090070544.1">
    <property type="nucleotide sequence ID" value="NZ_FOVR01000003.1"/>
</dbReference>
<feature type="domain" description="Quinolinate phosphoribosyl transferase N-terminal" evidence="14">
    <location>
        <begin position="36"/>
        <end position="125"/>
    </location>
</feature>
<evidence type="ECO:0000256" key="7">
    <source>
        <dbReference type="ARBA" id="ARBA00022676"/>
    </source>
</evidence>
<evidence type="ECO:0000256" key="6">
    <source>
        <dbReference type="ARBA" id="ARBA00022642"/>
    </source>
</evidence>
<protein>
    <recommendedName>
        <fullName evidence="11">Probable nicotinate-nucleotide pyrophosphorylase [carboxylating]</fullName>
        <ecNumber evidence="5">2.4.2.19</ecNumber>
    </recommendedName>
    <alternativeName>
        <fullName evidence="9">Quinolinate phosphoribosyltransferase [decarboxylating]</fullName>
    </alternativeName>
</protein>
<evidence type="ECO:0000256" key="12">
    <source>
        <dbReference type="PIRNR" id="PIRNR006250"/>
    </source>
</evidence>
<dbReference type="EC" id="2.4.2.19" evidence="5"/>
<evidence type="ECO:0000259" key="13">
    <source>
        <dbReference type="Pfam" id="PF01729"/>
    </source>
</evidence>
<evidence type="ECO:0000259" key="14">
    <source>
        <dbReference type="Pfam" id="PF02749"/>
    </source>
</evidence>
<dbReference type="PIRSF" id="PIRSF006250">
    <property type="entry name" value="NadC_ModD"/>
    <property type="match status" value="1"/>
</dbReference>
<dbReference type="UniPathway" id="UPA00253">
    <property type="reaction ID" value="UER00331"/>
</dbReference>
<dbReference type="GO" id="GO:0005737">
    <property type="term" value="C:cytoplasm"/>
    <property type="evidence" value="ECO:0007669"/>
    <property type="project" value="TreeGrafter"/>
</dbReference>
<reference evidence="15 16" key="1">
    <citation type="submission" date="2016-10" db="EMBL/GenBank/DDBJ databases">
        <authorList>
            <person name="de Groot N.N."/>
        </authorList>
    </citation>
    <scope>NUCLEOTIDE SEQUENCE [LARGE SCALE GENOMIC DNA]</scope>
    <source>
        <strain evidence="15 16">CGMCC 1.9157</strain>
    </source>
</reference>
<dbReference type="GO" id="GO:0009435">
    <property type="term" value="P:NAD+ biosynthetic process"/>
    <property type="evidence" value="ECO:0007669"/>
    <property type="project" value="UniProtKB-UniPathway"/>
</dbReference>
<dbReference type="FunFam" id="3.20.20.70:FF:000030">
    <property type="entry name" value="Nicotinate-nucleotide pyrophosphorylase, carboxylating"/>
    <property type="match status" value="1"/>
</dbReference>
<dbReference type="EMBL" id="FOVR01000003">
    <property type="protein sequence ID" value="SFO06924.1"/>
    <property type="molecule type" value="Genomic_DNA"/>
</dbReference>
<dbReference type="NCBIfam" id="TIGR00078">
    <property type="entry name" value="nadC"/>
    <property type="match status" value="1"/>
</dbReference>
<keyword evidence="8 12" id="KW-0808">Transferase</keyword>
<dbReference type="PANTHER" id="PTHR32179">
    <property type="entry name" value="NICOTINATE-NUCLEOTIDE PYROPHOSPHORYLASE [CARBOXYLATING]"/>
    <property type="match status" value="1"/>
</dbReference>
<dbReference type="Gene3D" id="3.90.1170.20">
    <property type="entry name" value="Quinolinate phosphoribosyl transferase, N-terminal domain"/>
    <property type="match status" value="1"/>
</dbReference>
<comment type="function">
    <text evidence="1">Involved in the catabolism of quinolinic acid (QA).</text>
</comment>
<evidence type="ECO:0000256" key="1">
    <source>
        <dbReference type="ARBA" id="ARBA00003237"/>
    </source>
</evidence>
<evidence type="ECO:0000256" key="2">
    <source>
        <dbReference type="ARBA" id="ARBA00004893"/>
    </source>
</evidence>
<comment type="subunit">
    <text evidence="4">Hexamer formed by 3 homodimers.</text>
</comment>
<dbReference type="OrthoDB" id="9782546at2"/>
<keyword evidence="7 12" id="KW-0328">Glycosyltransferase</keyword>
<sequence>MSDTNILPADKLFLPQPIIDDAVLAALKEDLGRAGDITTLATIPADAHAKAVIAARDEGIISGIPMAESAFRQIGVWHGEAVSFTPMIADGTEVKAGDVVAEIYGPARLVLSAERIALNFMCHMSGVATATHKMVKLIKGTKAKVTGTRKTLPGLRAFEKYAVKCGGGSNHRFGLDDAILIKDNHIAVAGSITEAIRRSRDFAGHLVRVEVEVDTIEQLKEAIACKPDVIMLDNMGPEKLAEALALLEGTGIISEASGGVSPATIAAIAKTGVDYISAGYITHSAPNFDLGLDISVS</sequence>
<organism evidence="15 16">
    <name type="scientific">Cohaesibacter marisflavi</name>
    <dbReference type="NCBI Taxonomy" id="655353"/>
    <lineage>
        <taxon>Bacteria</taxon>
        <taxon>Pseudomonadati</taxon>
        <taxon>Pseudomonadota</taxon>
        <taxon>Alphaproteobacteria</taxon>
        <taxon>Hyphomicrobiales</taxon>
        <taxon>Cohaesibacteraceae</taxon>
    </lineage>
</organism>
<evidence type="ECO:0000256" key="4">
    <source>
        <dbReference type="ARBA" id="ARBA00011218"/>
    </source>
</evidence>
<feature type="domain" description="Quinolinate phosphoribosyl transferase C-terminal" evidence="13">
    <location>
        <begin position="127"/>
        <end position="293"/>
    </location>
</feature>
<dbReference type="GO" id="GO:0034213">
    <property type="term" value="P:quinolinate catabolic process"/>
    <property type="evidence" value="ECO:0007669"/>
    <property type="project" value="TreeGrafter"/>
</dbReference>
<comment type="similarity">
    <text evidence="3 12">Belongs to the NadC/ModD family.</text>
</comment>
<dbReference type="PANTHER" id="PTHR32179:SF3">
    <property type="entry name" value="NICOTINATE-NUCLEOTIDE PYROPHOSPHORYLASE [CARBOXYLATING]"/>
    <property type="match status" value="1"/>
</dbReference>
<dbReference type="InterPro" id="IPR037128">
    <property type="entry name" value="Quinolinate_PRibosylTase_N_sf"/>
</dbReference>
<dbReference type="InterPro" id="IPR027277">
    <property type="entry name" value="NadC/ModD"/>
</dbReference>
<evidence type="ECO:0000256" key="10">
    <source>
        <dbReference type="ARBA" id="ARBA00047445"/>
    </source>
</evidence>
<dbReference type="Proteomes" id="UP000199236">
    <property type="component" value="Unassembled WGS sequence"/>
</dbReference>
<dbReference type="Pfam" id="PF02749">
    <property type="entry name" value="QRPTase_N"/>
    <property type="match status" value="1"/>
</dbReference>
<keyword evidence="6" id="KW-0662">Pyridine nucleotide biosynthesis</keyword>
<keyword evidence="16" id="KW-1185">Reference proteome</keyword>
<evidence type="ECO:0000256" key="5">
    <source>
        <dbReference type="ARBA" id="ARBA00011944"/>
    </source>
</evidence>
<dbReference type="InterPro" id="IPR036068">
    <property type="entry name" value="Nicotinate_pribotase-like_C"/>
</dbReference>
<dbReference type="STRING" id="655353.SAMN04488056_10349"/>
<proteinExistence type="inferred from homology"/>
<evidence type="ECO:0000256" key="8">
    <source>
        <dbReference type="ARBA" id="ARBA00022679"/>
    </source>
</evidence>
<accession>A0A1I5E5Z8</accession>